<feature type="transmembrane region" description="Helical" evidence="8">
    <location>
        <begin position="77"/>
        <end position="96"/>
    </location>
</feature>
<keyword evidence="6 8" id="KW-1133">Transmembrane helix</keyword>
<evidence type="ECO:0000256" key="3">
    <source>
        <dbReference type="ARBA" id="ARBA00022670"/>
    </source>
</evidence>
<dbReference type="GO" id="GO:0006508">
    <property type="term" value="P:proteolysis"/>
    <property type="evidence" value="ECO:0007669"/>
    <property type="project" value="UniProtKB-KW"/>
</dbReference>
<dbReference type="GO" id="GO:0005886">
    <property type="term" value="C:plasma membrane"/>
    <property type="evidence" value="ECO:0007669"/>
    <property type="project" value="UniProtKB-SubCell"/>
</dbReference>
<dbReference type="InterPro" id="IPR019127">
    <property type="entry name" value="Exosortase"/>
</dbReference>
<feature type="transmembrane region" description="Helical" evidence="8">
    <location>
        <begin position="299"/>
        <end position="320"/>
    </location>
</feature>
<dbReference type="InterPro" id="IPR017540">
    <property type="entry name" value="Exosortase-1"/>
</dbReference>
<dbReference type="AlphaFoldDB" id="A0AAV3V1C1"/>
<evidence type="ECO:0000256" key="7">
    <source>
        <dbReference type="ARBA" id="ARBA00023136"/>
    </source>
</evidence>
<comment type="caution">
    <text evidence="10">The sequence shown here is derived from an EMBL/GenBank/DDBJ whole genome shotgun (WGS) entry which is preliminary data.</text>
</comment>
<organism evidence="10 11">
    <name type="scientific">Paraglaciecola chathamensis S18K6</name>
    <dbReference type="NCBI Taxonomy" id="1127672"/>
    <lineage>
        <taxon>Bacteria</taxon>
        <taxon>Pseudomonadati</taxon>
        <taxon>Pseudomonadota</taxon>
        <taxon>Gammaproteobacteria</taxon>
        <taxon>Alteromonadales</taxon>
        <taxon>Alteromonadaceae</taxon>
        <taxon>Paraglaciecola</taxon>
    </lineage>
</organism>
<gene>
    <name evidence="10" type="ORF">GCHA_2879</name>
</gene>
<dbReference type="NCBIfam" id="TIGR04178">
    <property type="entry name" value="exo_archaeo"/>
    <property type="match status" value="1"/>
</dbReference>
<feature type="transmembrane region" description="Helical" evidence="8">
    <location>
        <begin position="218"/>
        <end position="243"/>
    </location>
</feature>
<dbReference type="InterPro" id="IPR026392">
    <property type="entry name" value="Exo/Archaeosortase_dom"/>
</dbReference>
<dbReference type="Pfam" id="PF09721">
    <property type="entry name" value="Exosortase_EpsH"/>
    <property type="match status" value="1"/>
</dbReference>
<dbReference type="EMBL" id="BAEM01000034">
    <property type="protein sequence ID" value="GAC10822.1"/>
    <property type="molecule type" value="Genomic_DNA"/>
</dbReference>
<dbReference type="RefSeq" id="WP_007989085.1">
    <property type="nucleotide sequence ID" value="NZ_BAEM01000034.1"/>
</dbReference>
<keyword evidence="4 8" id="KW-0812">Transmembrane</keyword>
<evidence type="ECO:0000256" key="5">
    <source>
        <dbReference type="ARBA" id="ARBA00022801"/>
    </source>
</evidence>
<protein>
    <submittedName>
        <fullName evidence="10">Eight transmembrane protein EpsH</fullName>
    </submittedName>
</protein>
<accession>A0AAV3V1C1</accession>
<keyword evidence="2" id="KW-1003">Cell membrane</keyword>
<feature type="transmembrane region" description="Helical" evidence="8">
    <location>
        <begin position="102"/>
        <end position="120"/>
    </location>
</feature>
<dbReference type="Proteomes" id="UP000006320">
    <property type="component" value="Unassembled WGS sequence"/>
</dbReference>
<evidence type="ECO:0000313" key="11">
    <source>
        <dbReference type="Proteomes" id="UP000006320"/>
    </source>
</evidence>
<feature type="transmembrane region" description="Helical" evidence="8">
    <location>
        <begin position="255"/>
        <end position="276"/>
    </location>
</feature>
<evidence type="ECO:0000256" key="6">
    <source>
        <dbReference type="ARBA" id="ARBA00022989"/>
    </source>
</evidence>
<name>A0AAV3V1C1_9ALTE</name>
<dbReference type="InterPro" id="IPR014263">
    <property type="entry name" value="Methanolan_biosynth_EpsI"/>
</dbReference>
<feature type="transmembrane region" description="Helical" evidence="8">
    <location>
        <begin position="42"/>
        <end position="65"/>
    </location>
</feature>
<evidence type="ECO:0000256" key="8">
    <source>
        <dbReference type="SAM" id="Phobius"/>
    </source>
</evidence>
<evidence type="ECO:0000256" key="4">
    <source>
        <dbReference type="ARBA" id="ARBA00022692"/>
    </source>
</evidence>
<comment type="subcellular location">
    <subcellularLocation>
        <location evidence="1">Cell membrane</location>
        <topology evidence="1">Multi-pass membrane protein</topology>
    </subcellularLocation>
</comment>
<feature type="transmembrane region" description="Helical" evidence="8">
    <location>
        <begin position="18"/>
        <end position="36"/>
    </location>
</feature>
<dbReference type="InterPro" id="IPR013426">
    <property type="entry name" value="EpsH-like"/>
</dbReference>
<dbReference type="GO" id="GO:0008233">
    <property type="term" value="F:peptidase activity"/>
    <property type="evidence" value="ECO:0007669"/>
    <property type="project" value="UniProtKB-KW"/>
</dbReference>
<reference evidence="10 11" key="1">
    <citation type="journal article" date="2017" name="Antonie Van Leeuwenhoek">
        <title>Rhizobium rhizosphaerae sp. nov., a novel species isolated from rice rhizosphere.</title>
        <authorList>
            <person name="Zhao J.J."/>
            <person name="Zhang J."/>
            <person name="Zhang R.J."/>
            <person name="Zhang C.W."/>
            <person name="Yin H.Q."/>
            <person name="Zhang X.X."/>
        </authorList>
    </citation>
    <scope>NUCLEOTIDE SEQUENCE [LARGE SCALE GENOMIC DNA]</scope>
    <source>
        <strain evidence="10 11">S18K6</strain>
    </source>
</reference>
<feature type="transmembrane region" description="Helical" evidence="8">
    <location>
        <begin position="182"/>
        <end position="206"/>
    </location>
</feature>
<feature type="domain" description="Methanolan biosynthesis EpsI" evidence="9">
    <location>
        <begin position="310"/>
        <end position="470"/>
    </location>
</feature>
<evidence type="ECO:0000256" key="2">
    <source>
        <dbReference type="ARBA" id="ARBA00022475"/>
    </source>
</evidence>
<keyword evidence="3" id="KW-0645">Protease</keyword>
<dbReference type="Pfam" id="PF11984">
    <property type="entry name" value="DUF3485"/>
    <property type="match status" value="1"/>
</dbReference>
<evidence type="ECO:0000313" key="10">
    <source>
        <dbReference type="EMBL" id="GAC10822.1"/>
    </source>
</evidence>
<dbReference type="NCBIfam" id="TIGR03109">
    <property type="entry name" value="exosort_XrtA"/>
    <property type="match status" value="1"/>
</dbReference>
<evidence type="ECO:0000259" key="9">
    <source>
        <dbReference type="Pfam" id="PF11984"/>
    </source>
</evidence>
<dbReference type="NCBIfam" id="TIGR02602">
    <property type="entry name" value="8TM_EpsH"/>
    <property type="match status" value="1"/>
</dbReference>
<feature type="transmembrane region" description="Helical" evidence="8">
    <location>
        <begin position="132"/>
        <end position="152"/>
    </location>
</feature>
<keyword evidence="7 8" id="KW-0472">Membrane</keyword>
<keyword evidence="5" id="KW-0378">Hydrolase</keyword>
<proteinExistence type="predicted"/>
<sequence>MNDGSMHAPEERHSTRGIIALLVVVTFWVLTFWQGIVTAIDIWIISDIFNHCLFVIPASIYFIYCKKEQLSLSAIKPNYWVLILCFGSLGLYGVGLSGGVQLFMHIATFTFLPFSIWFLLGNEQAKRILFPLFFIVFCIPVGEELIPTLQAVTADLSVMMLQWVNVPIYRSGLYIEIPEGRFLVAEACSGISFFIASIVIGSLYAYMNMQSRIRRISFVIIAIIFPIIANAIRVFGIILTGHLTNMEHAVGADHLIYGWVFFSLVIICLIGLGELIREKSSDLKSETPLAIPFAPSNQVYIKASVTISVAMLFFLFWYQLIQSQLVAGTSPERLKALPFTGEKVTANWSPEFVDYFDKNASRFMFESKAVDMHAVWYPKGRGELVSFANRMYLEDFWTLESVYSVPMNTKTEINVEQIVNARGVRLLGYWYFVDGEIFSNKNHAKLYEIYQIMLGQHYGSGLVMVSAEIEYSTLNTDKAWFSRMMSSKFSAINQIFP</sequence>
<evidence type="ECO:0000256" key="1">
    <source>
        <dbReference type="ARBA" id="ARBA00004651"/>
    </source>
</evidence>